<evidence type="ECO:0000313" key="2">
    <source>
        <dbReference type="EMBL" id="BBO73031.1"/>
    </source>
</evidence>
<dbReference type="RefSeq" id="WP_155302175.1">
    <property type="nucleotide sequence ID" value="NZ_AP021875.1"/>
</dbReference>
<gene>
    <name evidence="2" type="ORF">DSCW_04480</name>
</gene>
<name>A0A5K7Z0Q0_9BACT</name>
<dbReference type="SUPFAM" id="SSF141371">
    <property type="entry name" value="PilZ domain-like"/>
    <property type="match status" value="1"/>
</dbReference>
<dbReference type="InterPro" id="IPR009875">
    <property type="entry name" value="PilZ_domain"/>
</dbReference>
<sequence>MNDSNVLEKEKKLTDRLIQAISKLSLQRKKMLEELLHEWDRLDYREDSRIPCFFPVDYSTADRVYQDFINNLSNGGVFIETSASLREGQAISLIFTVPNLQNSFKISGTIVRTERDGIGVKFTKKLTSYQKELINSAIRPK</sequence>
<dbReference type="Proteomes" id="UP000427769">
    <property type="component" value="Chromosome"/>
</dbReference>
<dbReference type="Gene3D" id="2.40.10.220">
    <property type="entry name" value="predicted glycosyltransferase like domains"/>
    <property type="match status" value="1"/>
</dbReference>
<dbReference type="KEGG" id="dwd:DSCW_04480"/>
<evidence type="ECO:0000259" key="1">
    <source>
        <dbReference type="Pfam" id="PF07238"/>
    </source>
</evidence>
<dbReference type="Pfam" id="PF07238">
    <property type="entry name" value="PilZ"/>
    <property type="match status" value="1"/>
</dbReference>
<reference evidence="2 3" key="1">
    <citation type="submission" date="2019-11" db="EMBL/GenBank/DDBJ databases">
        <title>Comparative genomics of hydrocarbon-degrading Desulfosarcina strains.</title>
        <authorList>
            <person name="Watanabe M."/>
            <person name="Kojima H."/>
            <person name="Fukui M."/>
        </authorList>
    </citation>
    <scope>NUCLEOTIDE SEQUENCE [LARGE SCALE GENOMIC DNA]</scope>
    <source>
        <strain evidence="2 3">PP31</strain>
    </source>
</reference>
<accession>A0A5K7Z0Q0</accession>
<dbReference type="OrthoDB" id="5419439at2"/>
<evidence type="ECO:0000313" key="3">
    <source>
        <dbReference type="Proteomes" id="UP000427769"/>
    </source>
</evidence>
<dbReference type="GO" id="GO:0035438">
    <property type="term" value="F:cyclic-di-GMP binding"/>
    <property type="evidence" value="ECO:0007669"/>
    <property type="project" value="InterPro"/>
</dbReference>
<feature type="domain" description="PilZ" evidence="1">
    <location>
        <begin position="45"/>
        <end position="136"/>
    </location>
</feature>
<keyword evidence="3" id="KW-1185">Reference proteome</keyword>
<dbReference type="AlphaFoldDB" id="A0A5K7Z0Q0"/>
<organism evidence="2 3">
    <name type="scientific">Desulfosarcina widdelii</name>
    <dbReference type="NCBI Taxonomy" id="947919"/>
    <lineage>
        <taxon>Bacteria</taxon>
        <taxon>Pseudomonadati</taxon>
        <taxon>Thermodesulfobacteriota</taxon>
        <taxon>Desulfobacteria</taxon>
        <taxon>Desulfobacterales</taxon>
        <taxon>Desulfosarcinaceae</taxon>
        <taxon>Desulfosarcina</taxon>
    </lineage>
</organism>
<protein>
    <recommendedName>
        <fullName evidence="1">PilZ domain-containing protein</fullName>
    </recommendedName>
</protein>
<proteinExistence type="predicted"/>
<dbReference type="EMBL" id="AP021875">
    <property type="protein sequence ID" value="BBO73031.1"/>
    <property type="molecule type" value="Genomic_DNA"/>
</dbReference>